<sequence length="254" mass="27438">MKKIITLLSISILAFIGLAQASLAADISMTITPATVEISTFYNGTSVMVKGRIPANAQAVVRVSGEGEELHLKKKGKVGGFLWMNTGDVTLENAPNIYMVYTPKEITDLDNSPARRLSIPALKDRITVSPASEDKDFIVGEFIKLKEKYTLYTVNDETVKYGTISNGTKTFEVKVAIPPRMKQGIYKIDLGVVQDGKLAGIISKELKVKLIGFPAQLSKLAFDKPLTHGIMAVLVAIAAGLLMGVIFRGKSGAH</sequence>
<evidence type="ECO:0000256" key="1">
    <source>
        <dbReference type="SAM" id="Phobius"/>
    </source>
</evidence>
<evidence type="ECO:0008006" key="3">
    <source>
        <dbReference type="Google" id="ProtNLM"/>
    </source>
</evidence>
<reference evidence="2" key="1">
    <citation type="submission" date="2018-06" db="EMBL/GenBank/DDBJ databases">
        <authorList>
            <person name="Zhirakovskaya E."/>
        </authorList>
    </citation>
    <scope>NUCLEOTIDE SEQUENCE</scope>
</reference>
<dbReference type="AlphaFoldDB" id="A0A3B0V144"/>
<gene>
    <name evidence="2" type="ORF">MNBD_DELTA03-1198</name>
</gene>
<evidence type="ECO:0000313" key="2">
    <source>
        <dbReference type="EMBL" id="VAW37178.1"/>
    </source>
</evidence>
<dbReference type="InterPro" id="IPR019088">
    <property type="entry name" value="CHP02186-rel_TM"/>
</dbReference>
<dbReference type="EMBL" id="UOEX01000203">
    <property type="protein sequence ID" value="VAW37178.1"/>
    <property type="molecule type" value="Genomic_DNA"/>
</dbReference>
<organism evidence="2">
    <name type="scientific">hydrothermal vent metagenome</name>
    <dbReference type="NCBI Taxonomy" id="652676"/>
    <lineage>
        <taxon>unclassified sequences</taxon>
        <taxon>metagenomes</taxon>
        <taxon>ecological metagenomes</taxon>
    </lineage>
</organism>
<dbReference type="Pfam" id="PF09608">
    <property type="entry name" value="Alph_Pro_TM"/>
    <property type="match status" value="1"/>
</dbReference>
<keyword evidence="1" id="KW-0812">Transmembrane</keyword>
<feature type="transmembrane region" description="Helical" evidence="1">
    <location>
        <begin position="226"/>
        <end position="247"/>
    </location>
</feature>
<name>A0A3B0V144_9ZZZZ</name>
<keyword evidence="1" id="KW-1133">Transmembrane helix</keyword>
<keyword evidence="1" id="KW-0472">Membrane</keyword>
<protein>
    <recommendedName>
        <fullName evidence="3">Transmembrane protein</fullName>
    </recommendedName>
</protein>
<accession>A0A3B0V144</accession>
<proteinExistence type="predicted"/>